<gene>
    <name evidence="2" type="ORF">RRG08_061444</name>
</gene>
<evidence type="ECO:0000313" key="2">
    <source>
        <dbReference type="EMBL" id="KAK3757159.1"/>
    </source>
</evidence>
<dbReference type="AlphaFoldDB" id="A0AAE0YTS2"/>
<name>A0AAE0YTS2_9GAST</name>
<comment type="caution">
    <text evidence="2">The sequence shown here is derived from an EMBL/GenBank/DDBJ whole genome shotgun (WGS) entry which is preliminary data.</text>
</comment>
<dbReference type="Proteomes" id="UP001283361">
    <property type="component" value="Unassembled WGS sequence"/>
</dbReference>
<keyword evidence="3" id="KW-1185">Reference proteome</keyword>
<accession>A0AAE0YTS2</accession>
<proteinExistence type="predicted"/>
<evidence type="ECO:0000256" key="1">
    <source>
        <dbReference type="SAM" id="Phobius"/>
    </source>
</evidence>
<protein>
    <submittedName>
        <fullName evidence="2">Uncharacterized protein</fullName>
    </submittedName>
</protein>
<feature type="transmembrane region" description="Helical" evidence="1">
    <location>
        <begin position="62"/>
        <end position="84"/>
    </location>
</feature>
<reference evidence="2" key="1">
    <citation type="journal article" date="2023" name="G3 (Bethesda)">
        <title>A reference genome for the long-term kleptoplast-retaining sea slug Elysia crispata morphotype clarki.</title>
        <authorList>
            <person name="Eastman K.E."/>
            <person name="Pendleton A.L."/>
            <person name="Shaikh M.A."/>
            <person name="Suttiyut T."/>
            <person name="Ogas R."/>
            <person name="Tomko P."/>
            <person name="Gavelis G."/>
            <person name="Widhalm J.R."/>
            <person name="Wisecaver J.H."/>
        </authorList>
    </citation>
    <scope>NUCLEOTIDE SEQUENCE</scope>
    <source>
        <strain evidence="2">ECLA1</strain>
    </source>
</reference>
<evidence type="ECO:0000313" key="3">
    <source>
        <dbReference type="Proteomes" id="UP001283361"/>
    </source>
</evidence>
<keyword evidence="1" id="KW-0812">Transmembrane</keyword>
<keyword evidence="1" id="KW-0472">Membrane</keyword>
<organism evidence="2 3">
    <name type="scientific">Elysia crispata</name>
    <name type="common">lettuce slug</name>
    <dbReference type="NCBI Taxonomy" id="231223"/>
    <lineage>
        <taxon>Eukaryota</taxon>
        <taxon>Metazoa</taxon>
        <taxon>Spiralia</taxon>
        <taxon>Lophotrochozoa</taxon>
        <taxon>Mollusca</taxon>
        <taxon>Gastropoda</taxon>
        <taxon>Heterobranchia</taxon>
        <taxon>Euthyneura</taxon>
        <taxon>Panpulmonata</taxon>
        <taxon>Sacoglossa</taxon>
        <taxon>Placobranchoidea</taxon>
        <taxon>Plakobranchidae</taxon>
        <taxon>Elysia</taxon>
    </lineage>
</organism>
<dbReference type="EMBL" id="JAWDGP010005406">
    <property type="protein sequence ID" value="KAK3757159.1"/>
    <property type="molecule type" value="Genomic_DNA"/>
</dbReference>
<sequence>MQKVIRRPQSPAGLNIIMFERFHDEQNHRQRHEIHDLQEYPQFDQEILNQQRKKSPVKERNNFATVITVLGVATFVAVSGYYLIQRSQS</sequence>
<keyword evidence="1" id="KW-1133">Transmembrane helix</keyword>